<keyword evidence="18" id="KW-1185">Reference proteome</keyword>
<dbReference type="InterPro" id="IPR003960">
    <property type="entry name" value="ATPase_AAA_CS"/>
</dbReference>
<evidence type="ECO:0000259" key="16">
    <source>
        <dbReference type="SMART" id="SM01024"/>
    </source>
</evidence>
<dbReference type="PROSITE" id="PS00674">
    <property type="entry name" value="AAA"/>
    <property type="match status" value="1"/>
</dbReference>
<evidence type="ECO:0000259" key="15">
    <source>
        <dbReference type="SMART" id="SM00382"/>
    </source>
</evidence>
<gene>
    <name evidence="17" type="ORF">V865_000066</name>
</gene>
<organism evidence="17 18">
    <name type="scientific">Kwoniella europaea PYCC6329</name>
    <dbReference type="NCBI Taxonomy" id="1423913"/>
    <lineage>
        <taxon>Eukaryota</taxon>
        <taxon>Fungi</taxon>
        <taxon>Dikarya</taxon>
        <taxon>Basidiomycota</taxon>
        <taxon>Agaricomycotina</taxon>
        <taxon>Tremellomycetes</taxon>
        <taxon>Tremellales</taxon>
        <taxon>Cryptococcaceae</taxon>
        <taxon>Kwoniella</taxon>
    </lineage>
</organism>
<keyword evidence="6" id="KW-0378">Hydrolase</keyword>
<comment type="similarity">
    <text evidence="2">Belongs to the AAA ATPase family. BCS1 subfamily.</text>
</comment>
<comment type="catalytic activity">
    <reaction evidence="11">
        <text>ATP + H2O = ADP + phosphate + H(+)</text>
        <dbReference type="Rhea" id="RHEA:13065"/>
        <dbReference type="ChEBI" id="CHEBI:15377"/>
        <dbReference type="ChEBI" id="CHEBI:15378"/>
        <dbReference type="ChEBI" id="CHEBI:30616"/>
        <dbReference type="ChEBI" id="CHEBI:43474"/>
        <dbReference type="ChEBI" id="CHEBI:456216"/>
    </reaction>
    <physiologicalReaction direction="left-to-right" evidence="11">
        <dbReference type="Rhea" id="RHEA:13066"/>
    </physiologicalReaction>
</comment>
<keyword evidence="5" id="KW-0999">Mitochondrion inner membrane</keyword>
<dbReference type="KEGG" id="ker:91098870"/>
<feature type="signal peptide" evidence="14">
    <location>
        <begin position="1"/>
        <end position="17"/>
    </location>
</feature>
<protein>
    <recommendedName>
        <fullName evidence="19">AAA+ ATPase domain-containing protein</fullName>
    </recommendedName>
</protein>
<comment type="subcellular location">
    <subcellularLocation>
        <location evidence="1">Mitochondrion inner membrane</location>
        <topology evidence="1">Single-pass membrane protein</topology>
    </subcellularLocation>
</comment>
<dbReference type="InterPro" id="IPR027417">
    <property type="entry name" value="P-loop_NTPase"/>
</dbReference>
<feature type="compositionally biased region" description="Low complexity" evidence="13">
    <location>
        <begin position="113"/>
        <end position="133"/>
    </location>
</feature>
<evidence type="ECO:0000256" key="1">
    <source>
        <dbReference type="ARBA" id="ARBA00004434"/>
    </source>
</evidence>
<feature type="domain" description="BCS1 N-terminal" evidence="16">
    <location>
        <begin position="31"/>
        <end position="263"/>
    </location>
</feature>
<evidence type="ECO:0000256" key="4">
    <source>
        <dbReference type="ARBA" id="ARBA00022741"/>
    </source>
</evidence>
<keyword evidence="3" id="KW-0812">Transmembrane</keyword>
<dbReference type="InterPro" id="IPR014851">
    <property type="entry name" value="BCS1_N"/>
</dbReference>
<feature type="compositionally biased region" description="Polar residues" evidence="13">
    <location>
        <begin position="517"/>
        <end position="530"/>
    </location>
</feature>
<dbReference type="AlphaFoldDB" id="A0AAX4K805"/>
<keyword evidence="7 12" id="KW-0067">ATP-binding</keyword>
<evidence type="ECO:0000313" key="18">
    <source>
        <dbReference type="Proteomes" id="UP001358614"/>
    </source>
</evidence>
<dbReference type="InterPro" id="IPR003593">
    <property type="entry name" value="AAA+_ATPase"/>
</dbReference>
<evidence type="ECO:0008006" key="19">
    <source>
        <dbReference type="Google" id="ProtNLM"/>
    </source>
</evidence>
<accession>A0AAX4K805</accession>
<evidence type="ECO:0000313" key="17">
    <source>
        <dbReference type="EMBL" id="WWD02028.1"/>
    </source>
</evidence>
<dbReference type="InterPro" id="IPR050747">
    <property type="entry name" value="Mitochondrial_chaperone_BCS1"/>
</dbReference>
<feature type="region of interest" description="Disordered" evidence="13">
    <location>
        <begin position="508"/>
        <end position="532"/>
    </location>
</feature>
<dbReference type="SMART" id="SM01024">
    <property type="entry name" value="BCS1_N"/>
    <property type="match status" value="1"/>
</dbReference>
<dbReference type="Pfam" id="PF08740">
    <property type="entry name" value="BCS1_N"/>
    <property type="match status" value="1"/>
</dbReference>
<keyword evidence="4 12" id="KW-0547">Nucleotide-binding</keyword>
<evidence type="ECO:0000256" key="7">
    <source>
        <dbReference type="ARBA" id="ARBA00022840"/>
    </source>
</evidence>
<evidence type="ECO:0000256" key="5">
    <source>
        <dbReference type="ARBA" id="ARBA00022792"/>
    </source>
</evidence>
<evidence type="ECO:0000256" key="11">
    <source>
        <dbReference type="ARBA" id="ARBA00048778"/>
    </source>
</evidence>
<evidence type="ECO:0000256" key="9">
    <source>
        <dbReference type="ARBA" id="ARBA00023128"/>
    </source>
</evidence>
<reference evidence="17 18" key="1">
    <citation type="submission" date="2024-01" db="EMBL/GenBank/DDBJ databases">
        <title>Comparative genomics of Cryptococcus and Kwoniella reveals pathogenesis evolution and contrasting modes of karyotype evolution via chromosome fusion or intercentromeric recombination.</title>
        <authorList>
            <person name="Coelho M.A."/>
            <person name="David-Palma M."/>
            <person name="Shea T."/>
            <person name="Bowers K."/>
            <person name="McGinley-Smith S."/>
            <person name="Mohammad A.W."/>
            <person name="Gnirke A."/>
            <person name="Yurkov A.M."/>
            <person name="Nowrousian M."/>
            <person name="Sun S."/>
            <person name="Cuomo C.A."/>
            <person name="Heitman J."/>
        </authorList>
    </citation>
    <scope>NUCLEOTIDE SEQUENCE [LARGE SCALE GENOMIC DNA]</scope>
    <source>
        <strain evidence="17 18">PYCC6329</strain>
    </source>
</reference>
<dbReference type="Gene3D" id="3.40.50.300">
    <property type="entry name" value="P-loop containing nucleotide triphosphate hydrolases"/>
    <property type="match status" value="1"/>
</dbReference>
<proteinExistence type="inferred from homology"/>
<feature type="compositionally biased region" description="Basic residues" evidence="13">
    <location>
        <begin position="384"/>
        <end position="393"/>
    </location>
</feature>
<feature type="region of interest" description="Disordered" evidence="13">
    <location>
        <begin position="383"/>
        <end position="403"/>
    </location>
</feature>
<evidence type="ECO:0000256" key="6">
    <source>
        <dbReference type="ARBA" id="ARBA00022801"/>
    </source>
</evidence>
<dbReference type="GO" id="GO:0005524">
    <property type="term" value="F:ATP binding"/>
    <property type="evidence" value="ECO:0007669"/>
    <property type="project" value="UniProtKB-KW"/>
</dbReference>
<dbReference type="RefSeq" id="XP_066079995.1">
    <property type="nucleotide sequence ID" value="XM_066223898.1"/>
</dbReference>
<keyword evidence="9" id="KW-0496">Mitochondrion</keyword>
<name>A0AAX4K805_9TREE</name>
<evidence type="ECO:0000256" key="10">
    <source>
        <dbReference type="ARBA" id="ARBA00023136"/>
    </source>
</evidence>
<dbReference type="GeneID" id="91098870"/>
<feature type="region of interest" description="Disordered" evidence="13">
    <location>
        <begin position="113"/>
        <end position="161"/>
    </location>
</feature>
<evidence type="ECO:0000256" key="12">
    <source>
        <dbReference type="RuleBase" id="RU003651"/>
    </source>
</evidence>
<dbReference type="InterPro" id="IPR003959">
    <property type="entry name" value="ATPase_AAA_core"/>
</dbReference>
<dbReference type="GO" id="GO:0005743">
    <property type="term" value="C:mitochondrial inner membrane"/>
    <property type="evidence" value="ECO:0007669"/>
    <property type="project" value="UniProtKB-SubCell"/>
</dbReference>
<evidence type="ECO:0000256" key="2">
    <source>
        <dbReference type="ARBA" id="ARBA00007448"/>
    </source>
</evidence>
<feature type="compositionally biased region" description="Low complexity" evidence="13">
    <location>
        <begin position="394"/>
        <end position="403"/>
    </location>
</feature>
<dbReference type="PANTHER" id="PTHR23070">
    <property type="entry name" value="BCS1 AAA-TYPE ATPASE"/>
    <property type="match status" value="1"/>
</dbReference>
<sequence length="626" mass="69429">MWLMTLIYNIIFSLFEAIYQNKALYDSLRVIVAGSVFEIARSTAKDFVKALTNSLTVTARIYDRDEIYDQLQKYLSVHAPIMTADEDSIEGFSFFTYILHAIWPTGDSVPNDITISSPSTKSNNSKSSTSTASERAGLKRKGSEVTALSPGGDEEVASEGTGKLRIVPSDDVILRLKYKGRTIRVKTSIDTQSGDSKYDRERKVMTLSTFLGTHSLFVSLINTARKEFAISTRSIITIYAPSLSANPNWGRASRRPIRPWHSVILPTGQKEWLYSDAKEFLAEKDFYLKRGVPHRRGYLLYGEPGSGKSSLIAALAAKLKLDIHVVNLGAKQMDDDKLNTLLQACPTKCILLMEDIDCAFRSREPSEDEIAETSDSEQVVIKNTHTKSGKSIKSKSTNHTSSGTVSTGVTLSGLLNALDGVTSSEGRLLFCTTNWRDQIDPALARPGRCDIWIEFKNATSQQARDLFIHFYDARHTPSPKVIATSELGQPLTPERTEAENEIEKANIENNPDIELSVGTSKQENDSSSPLSELENPIAHMDISTLADTFATIIPEGKVSVSSLQGYLMRYKRRPFDAVQEASRWVESGFDQGPTITLKEGKVQLKDMRAEGWATDPSVEEGINRKI</sequence>
<evidence type="ECO:0000256" key="8">
    <source>
        <dbReference type="ARBA" id="ARBA00022989"/>
    </source>
</evidence>
<dbReference type="Pfam" id="PF00004">
    <property type="entry name" value="AAA"/>
    <property type="match status" value="2"/>
</dbReference>
<dbReference type="SUPFAM" id="SSF52540">
    <property type="entry name" value="P-loop containing nucleoside triphosphate hydrolases"/>
    <property type="match status" value="1"/>
</dbReference>
<evidence type="ECO:0000256" key="3">
    <source>
        <dbReference type="ARBA" id="ARBA00022692"/>
    </source>
</evidence>
<dbReference type="InterPro" id="IPR057495">
    <property type="entry name" value="AAA_lid_BCS1"/>
</dbReference>
<keyword evidence="8" id="KW-1133">Transmembrane helix</keyword>
<dbReference type="Proteomes" id="UP001358614">
    <property type="component" value="Chromosome 1"/>
</dbReference>
<keyword evidence="14" id="KW-0732">Signal</keyword>
<dbReference type="SMART" id="SM00382">
    <property type="entry name" value="AAA"/>
    <property type="match status" value="1"/>
</dbReference>
<evidence type="ECO:0000256" key="14">
    <source>
        <dbReference type="SAM" id="SignalP"/>
    </source>
</evidence>
<feature type="domain" description="AAA+ ATPase" evidence="15">
    <location>
        <begin position="294"/>
        <end position="457"/>
    </location>
</feature>
<dbReference type="Pfam" id="PF25426">
    <property type="entry name" value="AAA_lid_BCS1"/>
    <property type="match status" value="1"/>
</dbReference>
<dbReference type="GO" id="GO:0016887">
    <property type="term" value="F:ATP hydrolysis activity"/>
    <property type="evidence" value="ECO:0007669"/>
    <property type="project" value="InterPro"/>
</dbReference>
<keyword evidence="10" id="KW-0472">Membrane</keyword>
<dbReference type="EMBL" id="CP144089">
    <property type="protein sequence ID" value="WWD02028.1"/>
    <property type="molecule type" value="Genomic_DNA"/>
</dbReference>
<feature type="chain" id="PRO_5043321100" description="AAA+ ATPase domain-containing protein" evidence="14">
    <location>
        <begin position="18"/>
        <end position="626"/>
    </location>
</feature>
<evidence type="ECO:0000256" key="13">
    <source>
        <dbReference type="SAM" id="MobiDB-lite"/>
    </source>
</evidence>